<sequence length="222" mass="25637">MAVILSDPWLYFIILFTVFLATTLWMMALARRFRQQHEDLGEVPFTLLDLQFPSSPAELVRLIQNMPEDARRAVRAHLWVDFLFMAALYPLIALLCLVLGGKTGAGQYFFWLIAALQFFAWLFDILENAYLLKKLRRPSVQPGARPFRNYTFYVYAKFILAFLGVAVTLPVIFYFWMSGSFLQETLPYVGMAVVETVVFIWIARRMKNAEKNNISPARSSTP</sequence>
<name>A0A512RSE3_9BACT</name>
<feature type="transmembrane region" description="Helical" evidence="1">
    <location>
        <begin position="185"/>
        <end position="203"/>
    </location>
</feature>
<keyword evidence="3" id="KW-1185">Reference proteome</keyword>
<feature type="transmembrane region" description="Helical" evidence="1">
    <location>
        <begin position="108"/>
        <end position="131"/>
    </location>
</feature>
<accession>A0A512RSE3</accession>
<reference evidence="2 3" key="1">
    <citation type="submission" date="2019-07" db="EMBL/GenBank/DDBJ databases">
        <title>Whole genome shotgun sequence of Chitinophaga cymbidii NBRC 109752.</title>
        <authorList>
            <person name="Hosoyama A."/>
            <person name="Uohara A."/>
            <person name="Ohji S."/>
            <person name="Ichikawa N."/>
        </authorList>
    </citation>
    <scope>NUCLEOTIDE SEQUENCE [LARGE SCALE GENOMIC DNA]</scope>
    <source>
        <strain evidence="2 3">NBRC 109752</strain>
    </source>
</reference>
<feature type="transmembrane region" description="Helical" evidence="1">
    <location>
        <begin position="12"/>
        <end position="30"/>
    </location>
</feature>
<comment type="caution">
    <text evidence="2">The sequence shown here is derived from an EMBL/GenBank/DDBJ whole genome shotgun (WGS) entry which is preliminary data.</text>
</comment>
<keyword evidence="1" id="KW-0472">Membrane</keyword>
<dbReference type="AlphaFoldDB" id="A0A512RSE3"/>
<keyword evidence="1" id="KW-1133">Transmembrane helix</keyword>
<dbReference type="EMBL" id="BKAU01000007">
    <property type="protein sequence ID" value="GEP98602.1"/>
    <property type="molecule type" value="Genomic_DNA"/>
</dbReference>
<evidence type="ECO:0000313" key="3">
    <source>
        <dbReference type="Proteomes" id="UP000321436"/>
    </source>
</evidence>
<proteinExistence type="predicted"/>
<dbReference type="Proteomes" id="UP000321436">
    <property type="component" value="Unassembled WGS sequence"/>
</dbReference>
<evidence type="ECO:0000256" key="1">
    <source>
        <dbReference type="SAM" id="Phobius"/>
    </source>
</evidence>
<gene>
    <name evidence="2" type="ORF">CCY01nite_48620</name>
</gene>
<dbReference type="RefSeq" id="WP_146867221.1">
    <property type="nucleotide sequence ID" value="NZ_BKAU01000007.1"/>
</dbReference>
<keyword evidence="1" id="KW-0812">Transmembrane</keyword>
<dbReference type="OrthoDB" id="661748at2"/>
<organism evidence="2 3">
    <name type="scientific">Chitinophaga cymbidii</name>
    <dbReference type="NCBI Taxonomy" id="1096750"/>
    <lineage>
        <taxon>Bacteria</taxon>
        <taxon>Pseudomonadati</taxon>
        <taxon>Bacteroidota</taxon>
        <taxon>Chitinophagia</taxon>
        <taxon>Chitinophagales</taxon>
        <taxon>Chitinophagaceae</taxon>
        <taxon>Chitinophaga</taxon>
    </lineage>
</organism>
<evidence type="ECO:0000313" key="2">
    <source>
        <dbReference type="EMBL" id="GEP98602.1"/>
    </source>
</evidence>
<feature type="transmembrane region" description="Helical" evidence="1">
    <location>
        <begin position="78"/>
        <end position="102"/>
    </location>
</feature>
<feature type="transmembrane region" description="Helical" evidence="1">
    <location>
        <begin position="152"/>
        <end position="173"/>
    </location>
</feature>
<protein>
    <submittedName>
        <fullName evidence="2">Uncharacterized protein</fullName>
    </submittedName>
</protein>